<proteinExistence type="predicted"/>
<dbReference type="Gene3D" id="1.10.533.10">
    <property type="entry name" value="Death Domain, Fas"/>
    <property type="match status" value="1"/>
</dbReference>
<dbReference type="EnsemblMetazoa" id="Aqu2.1.05871_001">
    <property type="protein sequence ID" value="Aqu2.1.05871_001"/>
    <property type="gene ID" value="Aqu2.1.05871"/>
</dbReference>
<reference evidence="1" key="1">
    <citation type="submission" date="2017-05" db="UniProtKB">
        <authorList>
            <consortium name="EnsemblMetazoa"/>
        </authorList>
    </citation>
    <scope>IDENTIFICATION</scope>
</reference>
<dbReference type="AlphaFoldDB" id="A0A1X7SUU6"/>
<accession>A0A1X7SUU6</accession>
<sequence>INSPPDIVDLTSLVAAKIQDKFYQFGTAIHLNDGFLKSLYDTYHDPIDRFIAVFNRWKDNDPDTYTWGTVIKVLKSDAIGAHAVAQDVMKHLTTNAEAAEHASN</sequence>
<evidence type="ECO:0000313" key="1">
    <source>
        <dbReference type="EnsemblMetazoa" id="Aqu2.1.05871_001"/>
    </source>
</evidence>
<organism evidence="1">
    <name type="scientific">Amphimedon queenslandica</name>
    <name type="common">Sponge</name>
    <dbReference type="NCBI Taxonomy" id="400682"/>
    <lineage>
        <taxon>Eukaryota</taxon>
        <taxon>Metazoa</taxon>
        <taxon>Porifera</taxon>
        <taxon>Demospongiae</taxon>
        <taxon>Heteroscleromorpha</taxon>
        <taxon>Haplosclerida</taxon>
        <taxon>Niphatidae</taxon>
        <taxon>Amphimedon</taxon>
    </lineage>
</organism>
<dbReference type="InParanoid" id="A0A1X7SUU6"/>
<dbReference type="InterPro" id="IPR011029">
    <property type="entry name" value="DEATH-like_dom_sf"/>
</dbReference>
<evidence type="ECO:0008006" key="2">
    <source>
        <dbReference type="Google" id="ProtNLM"/>
    </source>
</evidence>
<name>A0A1X7SUU6_AMPQE</name>
<protein>
    <recommendedName>
        <fullName evidence="2">Death domain-containing protein</fullName>
    </recommendedName>
</protein>